<dbReference type="Pfam" id="PF01614">
    <property type="entry name" value="IclR_C"/>
    <property type="match status" value="1"/>
</dbReference>
<keyword evidence="1" id="KW-0805">Transcription regulation</keyword>
<feature type="domain" description="IclR-ED" evidence="5">
    <location>
        <begin position="73"/>
        <end position="254"/>
    </location>
</feature>
<organism evidence="6 7">
    <name type="scientific">Ancylobacter novellus</name>
    <name type="common">Thiobacillus novellus</name>
    <dbReference type="NCBI Taxonomy" id="921"/>
    <lineage>
        <taxon>Bacteria</taxon>
        <taxon>Pseudomonadati</taxon>
        <taxon>Pseudomonadota</taxon>
        <taxon>Alphaproteobacteria</taxon>
        <taxon>Hyphomicrobiales</taxon>
        <taxon>Xanthobacteraceae</taxon>
        <taxon>Ancylobacter</taxon>
    </lineage>
</organism>
<dbReference type="GO" id="GO:0003700">
    <property type="term" value="F:DNA-binding transcription factor activity"/>
    <property type="evidence" value="ECO:0007669"/>
    <property type="project" value="TreeGrafter"/>
</dbReference>
<dbReference type="InterPro" id="IPR014757">
    <property type="entry name" value="Tscrpt_reg_IclR_C"/>
</dbReference>
<dbReference type="Proteomes" id="UP000248887">
    <property type="component" value="Unassembled WGS sequence"/>
</dbReference>
<dbReference type="EMBL" id="QFQD01000057">
    <property type="protein sequence ID" value="PZQ80776.1"/>
    <property type="molecule type" value="Genomic_DNA"/>
</dbReference>
<proteinExistence type="predicted"/>
<evidence type="ECO:0000259" key="5">
    <source>
        <dbReference type="PROSITE" id="PS51078"/>
    </source>
</evidence>
<evidence type="ECO:0000313" key="6">
    <source>
        <dbReference type="EMBL" id="PZQ80776.1"/>
    </source>
</evidence>
<dbReference type="Gene3D" id="3.30.450.40">
    <property type="match status" value="1"/>
</dbReference>
<sequence length="254" mass="27593">MAVASANGSQLLDRAALLLDLIADGAPDGISLKDLVQQSGLNTATCHRILNTLVGHRLLARDDKRKRYRLGAKMFIYGARAARGPGLISRCEISLTRLRKKTGETTHLMARHNHDSICLDRRDGECVVQTLTGSIGGSVPLGAGPGSIAMLAYLDREEQDFILRANERRFCAFRDLPPEKVQRLIDETRARGYAVDIGELIPGIAGVAMPILDETGVPVASLGFTFLCAKIVPGFVETYAALLRAEIDLIESRN</sequence>
<keyword evidence="3" id="KW-0804">Transcription</keyword>
<evidence type="ECO:0000256" key="3">
    <source>
        <dbReference type="ARBA" id="ARBA00023163"/>
    </source>
</evidence>
<gene>
    <name evidence="6" type="ORF">DI549_16290</name>
</gene>
<dbReference type="PROSITE" id="PS51077">
    <property type="entry name" value="HTH_ICLR"/>
    <property type="match status" value="1"/>
</dbReference>
<evidence type="ECO:0000256" key="1">
    <source>
        <dbReference type="ARBA" id="ARBA00023015"/>
    </source>
</evidence>
<dbReference type="InterPro" id="IPR029016">
    <property type="entry name" value="GAF-like_dom_sf"/>
</dbReference>
<evidence type="ECO:0000259" key="4">
    <source>
        <dbReference type="PROSITE" id="PS51077"/>
    </source>
</evidence>
<dbReference type="Pfam" id="PF09339">
    <property type="entry name" value="HTH_IclR"/>
    <property type="match status" value="1"/>
</dbReference>
<reference evidence="6 7" key="1">
    <citation type="submission" date="2017-08" db="EMBL/GenBank/DDBJ databases">
        <title>Infants hospitalized years apart are colonized by the same room-sourced microbial strains.</title>
        <authorList>
            <person name="Brooks B."/>
            <person name="Olm M.R."/>
            <person name="Firek B.A."/>
            <person name="Baker R."/>
            <person name="Thomas B.C."/>
            <person name="Morowitz M.J."/>
            <person name="Banfield J.F."/>
        </authorList>
    </citation>
    <scope>NUCLEOTIDE SEQUENCE [LARGE SCALE GENOMIC DNA]</scope>
    <source>
        <strain evidence="6">S2_005_001_R2_27</strain>
    </source>
</reference>
<dbReference type="InterPro" id="IPR005471">
    <property type="entry name" value="Tscrpt_reg_IclR_N"/>
</dbReference>
<dbReference type="GO" id="GO:0003677">
    <property type="term" value="F:DNA binding"/>
    <property type="evidence" value="ECO:0007669"/>
    <property type="project" value="UniProtKB-KW"/>
</dbReference>
<dbReference type="InterPro" id="IPR036388">
    <property type="entry name" value="WH-like_DNA-bd_sf"/>
</dbReference>
<protein>
    <submittedName>
        <fullName evidence="6">IclR family transcriptional regulator</fullName>
    </submittedName>
</protein>
<dbReference type="GO" id="GO:0045892">
    <property type="term" value="P:negative regulation of DNA-templated transcription"/>
    <property type="evidence" value="ECO:0007669"/>
    <property type="project" value="TreeGrafter"/>
</dbReference>
<comment type="caution">
    <text evidence="6">The sequence shown here is derived from an EMBL/GenBank/DDBJ whole genome shotgun (WGS) entry which is preliminary data.</text>
</comment>
<dbReference type="PANTHER" id="PTHR30136:SF39">
    <property type="entry name" value="TRANSCRIPTIONAL REGULATORY PROTEIN"/>
    <property type="match status" value="1"/>
</dbReference>
<dbReference type="InterPro" id="IPR036390">
    <property type="entry name" value="WH_DNA-bd_sf"/>
</dbReference>
<dbReference type="SUPFAM" id="SSF55781">
    <property type="entry name" value="GAF domain-like"/>
    <property type="match status" value="1"/>
</dbReference>
<dbReference type="AlphaFoldDB" id="A0A2W5QUV2"/>
<keyword evidence="2" id="KW-0238">DNA-binding</keyword>
<name>A0A2W5QUV2_ANCNO</name>
<accession>A0A2W5QUV2</accession>
<evidence type="ECO:0000313" key="7">
    <source>
        <dbReference type="Proteomes" id="UP000248887"/>
    </source>
</evidence>
<dbReference type="InterPro" id="IPR050707">
    <property type="entry name" value="HTH_MetabolicPath_Reg"/>
</dbReference>
<dbReference type="SMART" id="SM00346">
    <property type="entry name" value="HTH_ICLR"/>
    <property type="match status" value="1"/>
</dbReference>
<dbReference type="Gene3D" id="1.10.10.10">
    <property type="entry name" value="Winged helix-like DNA-binding domain superfamily/Winged helix DNA-binding domain"/>
    <property type="match status" value="1"/>
</dbReference>
<evidence type="ECO:0000256" key="2">
    <source>
        <dbReference type="ARBA" id="ARBA00023125"/>
    </source>
</evidence>
<feature type="domain" description="HTH iclR-type" evidence="4">
    <location>
        <begin position="9"/>
        <end position="72"/>
    </location>
</feature>
<dbReference type="PANTHER" id="PTHR30136">
    <property type="entry name" value="HELIX-TURN-HELIX TRANSCRIPTIONAL REGULATOR, ICLR FAMILY"/>
    <property type="match status" value="1"/>
</dbReference>
<dbReference type="PROSITE" id="PS51078">
    <property type="entry name" value="ICLR_ED"/>
    <property type="match status" value="1"/>
</dbReference>
<dbReference type="SUPFAM" id="SSF46785">
    <property type="entry name" value="Winged helix' DNA-binding domain"/>
    <property type="match status" value="1"/>
</dbReference>